<evidence type="ECO:0000313" key="2">
    <source>
        <dbReference type="Proteomes" id="UP000805193"/>
    </source>
</evidence>
<accession>A0AC60NT91</accession>
<dbReference type="EMBL" id="JABSTQ010011529">
    <property type="protein sequence ID" value="KAG0410361.1"/>
    <property type="molecule type" value="Genomic_DNA"/>
</dbReference>
<keyword evidence="2" id="KW-1185">Reference proteome</keyword>
<dbReference type="Proteomes" id="UP000805193">
    <property type="component" value="Unassembled WGS sequence"/>
</dbReference>
<evidence type="ECO:0000313" key="1">
    <source>
        <dbReference type="EMBL" id="KAG0410361.1"/>
    </source>
</evidence>
<reference evidence="1 2" key="1">
    <citation type="journal article" date="2020" name="Cell">
        <title>Large-Scale Comparative Analyses of Tick Genomes Elucidate Their Genetic Diversity and Vector Capacities.</title>
        <authorList>
            <consortium name="Tick Genome and Microbiome Consortium (TIGMIC)"/>
            <person name="Jia N."/>
            <person name="Wang J."/>
            <person name="Shi W."/>
            <person name="Du L."/>
            <person name="Sun Y."/>
            <person name="Zhan W."/>
            <person name="Jiang J.F."/>
            <person name="Wang Q."/>
            <person name="Zhang B."/>
            <person name="Ji P."/>
            <person name="Bell-Sakyi L."/>
            <person name="Cui X.M."/>
            <person name="Yuan T.T."/>
            <person name="Jiang B.G."/>
            <person name="Yang W.F."/>
            <person name="Lam T.T."/>
            <person name="Chang Q.C."/>
            <person name="Ding S.J."/>
            <person name="Wang X.J."/>
            <person name="Zhu J.G."/>
            <person name="Ruan X.D."/>
            <person name="Zhao L."/>
            <person name="Wei J.T."/>
            <person name="Ye R.Z."/>
            <person name="Que T.C."/>
            <person name="Du C.H."/>
            <person name="Zhou Y.H."/>
            <person name="Cheng J.X."/>
            <person name="Dai P.F."/>
            <person name="Guo W.B."/>
            <person name="Han X.H."/>
            <person name="Huang E.J."/>
            <person name="Li L.F."/>
            <person name="Wei W."/>
            <person name="Gao Y.C."/>
            <person name="Liu J.Z."/>
            <person name="Shao H.Z."/>
            <person name="Wang X."/>
            <person name="Wang C.C."/>
            <person name="Yang T.C."/>
            <person name="Huo Q.B."/>
            <person name="Li W."/>
            <person name="Chen H.Y."/>
            <person name="Chen S.E."/>
            <person name="Zhou L.G."/>
            <person name="Ni X.B."/>
            <person name="Tian J.H."/>
            <person name="Sheng Y."/>
            <person name="Liu T."/>
            <person name="Pan Y.S."/>
            <person name="Xia L.Y."/>
            <person name="Li J."/>
            <person name="Zhao F."/>
            <person name="Cao W.C."/>
        </authorList>
    </citation>
    <scope>NUCLEOTIDE SEQUENCE [LARGE SCALE GENOMIC DNA]</scope>
    <source>
        <strain evidence="1">Iper-2018</strain>
    </source>
</reference>
<sequence length="148" mass="16334">MVDRKPLCYRCMRPTMSTGDARTNELACKGSCRTTLDHVSRSDPVALRIIFGSLCPWCRQYPEPCLPRRKDQNSVVRLCGFIIHEGNAWLAASPGGMETAGQVVLEIKCPTPDTLKKYGSQEGLIASGKYNARYNDPELILSAKGKNA</sequence>
<gene>
    <name evidence="1" type="ORF">HPB47_012506</name>
</gene>
<protein>
    <submittedName>
        <fullName evidence="1">Uncharacterized protein</fullName>
    </submittedName>
</protein>
<proteinExistence type="predicted"/>
<organism evidence="1 2">
    <name type="scientific">Ixodes persulcatus</name>
    <name type="common">Taiga tick</name>
    <dbReference type="NCBI Taxonomy" id="34615"/>
    <lineage>
        <taxon>Eukaryota</taxon>
        <taxon>Metazoa</taxon>
        <taxon>Ecdysozoa</taxon>
        <taxon>Arthropoda</taxon>
        <taxon>Chelicerata</taxon>
        <taxon>Arachnida</taxon>
        <taxon>Acari</taxon>
        <taxon>Parasitiformes</taxon>
        <taxon>Ixodida</taxon>
        <taxon>Ixodoidea</taxon>
        <taxon>Ixodidae</taxon>
        <taxon>Ixodinae</taxon>
        <taxon>Ixodes</taxon>
    </lineage>
</organism>
<name>A0AC60NT91_IXOPE</name>
<comment type="caution">
    <text evidence="1">The sequence shown here is derived from an EMBL/GenBank/DDBJ whole genome shotgun (WGS) entry which is preliminary data.</text>
</comment>